<accession>A0AAE0RQU2</accession>
<reference evidence="1" key="2">
    <citation type="journal article" date="2021" name="Genome Biol. Evol.">
        <title>Developing a high-quality reference genome for a parasitic bivalve with doubly uniparental inheritance (Bivalvia: Unionida).</title>
        <authorList>
            <person name="Smith C.H."/>
        </authorList>
    </citation>
    <scope>NUCLEOTIDE SEQUENCE</scope>
    <source>
        <strain evidence="1">CHS0354</strain>
        <tissue evidence="1">Mantle</tissue>
    </source>
</reference>
<evidence type="ECO:0000313" key="1">
    <source>
        <dbReference type="EMBL" id="KAK3577851.1"/>
    </source>
</evidence>
<dbReference type="AlphaFoldDB" id="A0AAE0RQU2"/>
<name>A0AAE0RQU2_9BIVA</name>
<dbReference type="EMBL" id="JAEAOA010000650">
    <property type="protein sequence ID" value="KAK3577851.1"/>
    <property type="molecule type" value="Genomic_DNA"/>
</dbReference>
<sequence length="100" mass="11612">MGAWPKVLIAREEPVHVPEEHEQEIVMKDFDILVDKKTDILPVEQNELTRLQVKKATTIYKKRRDIVTECLISLVGVIGKQLIGHYSLIKIPMTYPQTFR</sequence>
<evidence type="ECO:0000313" key="2">
    <source>
        <dbReference type="Proteomes" id="UP001195483"/>
    </source>
</evidence>
<reference evidence="1" key="1">
    <citation type="journal article" date="2021" name="Genome Biol. Evol.">
        <title>A High-Quality Reference Genome for a Parasitic Bivalve with Doubly Uniparental Inheritance (Bivalvia: Unionida).</title>
        <authorList>
            <person name="Smith C.H."/>
        </authorList>
    </citation>
    <scope>NUCLEOTIDE SEQUENCE</scope>
    <source>
        <strain evidence="1">CHS0354</strain>
    </source>
</reference>
<dbReference type="Proteomes" id="UP001195483">
    <property type="component" value="Unassembled WGS sequence"/>
</dbReference>
<keyword evidence="2" id="KW-1185">Reference proteome</keyword>
<comment type="caution">
    <text evidence="1">The sequence shown here is derived from an EMBL/GenBank/DDBJ whole genome shotgun (WGS) entry which is preliminary data.</text>
</comment>
<protein>
    <submittedName>
        <fullName evidence="1">Uncharacterized protein</fullName>
    </submittedName>
</protein>
<proteinExistence type="predicted"/>
<gene>
    <name evidence="1" type="ORF">CHS0354_010412</name>
</gene>
<organism evidence="1 2">
    <name type="scientific">Potamilus streckersoni</name>
    <dbReference type="NCBI Taxonomy" id="2493646"/>
    <lineage>
        <taxon>Eukaryota</taxon>
        <taxon>Metazoa</taxon>
        <taxon>Spiralia</taxon>
        <taxon>Lophotrochozoa</taxon>
        <taxon>Mollusca</taxon>
        <taxon>Bivalvia</taxon>
        <taxon>Autobranchia</taxon>
        <taxon>Heteroconchia</taxon>
        <taxon>Palaeoheterodonta</taxon>
        <taxon>Unionida</taxon>
        <taxon>Unionoidea</taxon>
        <taxon>Unionidae</taxon>
        <taxon>Ambleminae</taxon>
        <taxon>Lampsilini</taxon>
        <taxon>Potamilus</taxon>
    </lineage>
</organism>
<reference evidence="1" key="3">
    <citation type="submission" date="2023-05" db="EMBL/GenBank/DDBJ databases">
        <authorList>
            <person name="Smith C.H."/>
        </authorList>
    </citation>
    <scope>NUCLEOTIDE SEQUENCE</scope>
    <source>
        <strain evidence="1">CHS0354</strain>
        <tissue evidence="1">Mantle</tissue>
    </source>
</reference>